<dbReference type="Gene3D" id="3.30.2090.10">
    <property type="entry name" value="Multidrug efflux transporter AcrB TolC docking domain, DN and DC subdomains"/>
    <property type="match status" value="2"/>
</dbReference>
<dbReference type="GO" id="GO:0005886">
    <property type="term" value="C:plasma membrane"/>
    <property type="evidence" value="ECO:0007669"/>
    <property type="project" value="UniProtKB-SubCell"/>
</dbReference>
<keyword evidence="9" id="KW-1185">Reference proteome</keyword>
<dbReference type="SUPFAM" id="SSF82714">
    <property type="entry name" value="Multidrug efflux transporter AcrB TolC docking domain, DN and DC subdomains"/>
    <property type="match status" value="2"/>
</dbReference>
<proteinExistence type="predicted"/>
<dbReference type="PANTHER" id="PTHR32063:SF24">
    <property type="entry name" value="CATION EFFLUX SYSTEM (ACRB_ACRD_ACRF FAMILY)"/>
    <property type="match status" value="1"/>
</dbReference>
<dbReference type="RefSeq" id="WP_111730505.1">
    <property type="nucleotide sequence ID" value="NZ_QHKO01000006.1"/>
</dbReference>
<dbReference type="OrthoDB" id="9798415at2"/>
<dbReference type="InterPro" id="IPR001036">
    <property type="entry name" value="Acrflvin-R"/>
</dbReference>
<dbReference type="Pfam" id="PF00873">
    <property type="entry name" value="ACR_tran"/>
    <property type="match status" value="1"/>
</dbReference>
<evidence type="ECO:0000256" key="7">
    <source>
        <dbReference type="SAM" id="Phobius"/>
    </source>
</evidence>
<dbReference type="EMBL" id="QHKO01000006">
    <property type="protein sequence ID" value="RAL21217.1"/>
    <property type="molecule type" value="Genomic_DNA"/>
</dbReference>
<feature type="transmembrane region" description="Helical" evidence="7">
    <location>
        <begin position="465"/>
        <end position="491"/>
    </location>
</feature>
<dbReference type="SUPFAM" id="SSF82866">
    <property type="entry name" value="Multidrug efflux transporter AcrB transmembrane domain"/>
    <property type="match status" value="2"/>
</dbReference>
<accession>A0A328C6W4</accession>
<comment type="subcellular location">
    <subcellularLocation>
        <location evidence="1">Cell membrane</location>
        <topology evidence="1">Multi-pass membrane protein</topology>
    </subcellularLocation>
</comment>
<evidence type="ECO:0000256" key="5">
    <source>
        <dbReference type="ARBA" id="ARBA00022989"/>
    </source>
</evidence>
<evidence type="ECO:0000256" key="1">
    <source>
        <dbReference type="ARBA" id="ARBA00004651"/>
    </source>
</evidence>
<feature type="transmembrane region" description="Helical" evidence="7">
    <location>
        <begin position="384"/>
        <end position="405"/>
    </location>
</feature>
<dbReference type="InterPro" id="IPR004763">
    <property type="entry name" value="CusA-like"/>
</dbReference>
<dbReference type="AlphaFoldDB" id="A0A328C6W4"/>
<feature type="transmembrane region" description="Helical" evidence="7">
    <location>
        <begin position="857"/>
        <end position="876"/>
    </location>
</feature>
<evidence type="ECO:0000256" key="4">
    <source>
        <dbReference type="ARBA" id="ARBA00022692"/>
    </source>
</evidence>
<evidence type="ECO:0000313" key="9">
    <source>
        <dbReference type="Proteomes" id="UP000249169"/>
    </source>
</evidence>
<dbReference type="Gene3D" id="1.20.1640.10">
    <property type="entry name" value="Multidrug efflux transporter AcrB transmembrane domain"/>
    <property type="match status" value="2"/>
</dbReference>
<feature type="transmembrane region" description="Helical" evidence="7">
    <location>
        <begin position="958"/>
        <end position="980"/>
    </location>
</feature>
<name>A0A328C6W4_9DELT</name>
<dbReference type="PANTHER" id="PTHR32063">
    <property type="match status" value="1"/>
</dbReference>
<evidence type="ECO:0000313" key="8">
    <source>
        <dbReference type="EMBL" id="RAL21217.1"/>
    </source>
</evidence>
<evidence type="ECO:0000256" key="3">
    <source>
        <dbReference type="ARBA" id="ARBA00022475"/>
    </source>
</evidence>
<keyword evidence="2" id="KW-0813">Transport</keyword>
<feature type="transmembrane region" description="Helical" evidence="7">
    <location>
        <begin position="986"/>
        <end position="1012"/>
    </location>
</feature>
<feature type="transmembrane region" description="Helical" evidence="7">
    <location>
        <begin position="436"/>
        <end position="453"/>
    </location>
</feature>
<dbReference type="Gene3D" id="3.30.70.1430">
    <property type="entry name" value="Multidrug efflux transporter AcrB pore domain"/>
    <property type="match status" value="2"/>
</dbReference>
<comment type="caution">
    <text evidence="8">The sequence shown here is derived from an EMBL/GenBank/DDBJ whole genome shotgun (WGS) entry which is preliminary data.</text>
</comment>
<dbReference type="InterPro" id="IPR027463">
    <property type="entry name" value="AcrB_DN_DC_subdom"/>
</dbReference>
<feature type="transmembrane region" description="Helical" evidence="7">
    <location>
        <begin position="883"/>
        <end position="901"/>
    </location>
</feature>
<dbReference type="GO" id="GO:0008324">
    <property type="term" value="F:monoatomic cation transmembrane transporter activity"/>
    <property type="evidence" value="ECO:0007669"/>
    <property type="project" value="InterPro"/>
</dbReference>
<feature type="transmembrane region" description="Helical" evidence="7">
    <location>
        <begin position="523"/>
        <end position="546"/>
    </location>
</feature>
<keyword evidence="4 7" id="KW-0812">Transmembrane</keyword>
<feature type="transmembrane region" description="Helical" evidence="7">
    <location>
        <begin position="907"/>
        <end position="929"/>
    </location>
</feature>
<sequence>MLKKLIDLCLTHRPVVLLLTLISIAFGLVSLRDLPFDAFPETAPPLVNVNTLAEGLSAEEVELQVTRRVEQSISGMPGLVHVRSLSNFGFSQVTAVFEEDADLLTSRQLVAERLASVTLPEGVARPSLGPMSSGLGEIFQYILVSPGRSLAELRVLHDYQIRPRLLSVPGVAEVNTWGGHEPQIEIVVDPHKLRARGRTLGQIEDALRDNHLSVGGGLITESSESMTVHGRGRLTSLKALAELPVAGEGVAMLRLGDVAEIRRGHALRRGALTAFGNGEHVMGLVFALPGQNTRAIAQHLEARLSQIQTDLPEDVELRVVYNRTDLIDQILETVRNNLFEGALLVIAILFVLMGNLRAGLIVALAIPLSMLFAFNLMLKFGVAGSLMSLGAIDFGLLVDSSVIMVENAERRLAEAPTDADPLEVVRDAAAEVRRPTLFGELIITSVYLPILALEGVEGALFRPMALTMIFALLGSMLLSLTLTPVLASYLLTRRQRPEPWAARQLKRLYTPVLDRALSHRWPVVAIGLGCLIAAGALSTTLGARFIPRLEERAITANTVRLAGVSLNETLRYGTRLETHLKSEFPNEIKHIWTRTGTGEVATDPMGLEVSDIFIMLHPRSRWTRVSTQEELTDELRTFFENVPGLRTTLSQPIELRINELSSGLRSELGIRLFGDDLEVLRDKGQELMAVLAGVKGIASLSTEQLLGQHVVEINVDHERAIRAGLSAREVLRAVELIGGRPLGEYYEGEVRLPLVLRVNEPLRQQPELLEELPLTGPQGPVMLGEVARVSVRPAPASLNREWGQRRLLIQAELQTDDVLSVVHAARKAVDEHFDAPPGYHVTFSGQFENYERARSRLFVLIPLTLLLVLTLLYLTYGRFSDMLRVFSGVPFAAVGGVVALWGRDLPFSISAAVGFVALMGIAVLGDIVLVSTIRGLTARGIPTLDAVRQAALMRVRPVLMTGLVAALGFLPMAMSTGVGAEVQRPLATVVIGGVLTSTLSTLVVLPVLYVIFTQTRRS</sequence>
<dbReference type="NCBIfam" id="TIGR00914">
    <property type="entry name" value="2A0601"/>
    <property type="match status" value="1"/>
</dbReference>
<dbReference type="GO" id="GO:0042910">
    <property type="term" value="F:xenobiotic transmembrane transporter activity"/>
    <property type="evidence" value="ECO:0007669"/>
    <property type="project" value="TreeGrafter"/>
</dbReference>
<protein>
    <submittedName>
        <fullName evidence="8">CusA/CzcA family heavy metal efflux RND transporter</fullName>
    </submittedName>
</protein>
<gene>
    <name evidence="8" type="ORF">DL240_13880</name>
</gene>
<dbReference type="Gene3D" id="3.30.70.1320">
    <property type="entry name" value="Multidrug efflux transporter AcrB pore domain like"/>
    <property type="match status" value="1"/>
</dbReference>
<keyword evidence="3" id="KW-1003">Cell membrane</keyword>
<keyword evidence="6 7" id="KW-0472">Membrane</keyword>
<reference evidence="8 9" key="1">
    <citation type="submission" date="2018-05" db="EMBL/GenBank/DDBJ databases">
        <title>Lujinxingia marina gen. nov. sp. nov., a new facultative anaerobic member of the class Deltaproteobacteria, and proposal of Lujinxingaceae fam. nov.</title>
        <authorList>
            <person name="Li C.-M."/>
        </authorList>
    </citation>
    <scope>NUCLEOTIDE SEQUENCE [LARGE SCALE GENOMIC DNA]</scope>
    <source>
        <strain evidence="8 9">B210</strain>
    </source>
</reference>
<dbReference type="PRINTS" id="PR00702">
    <property type="entry name" value="ACRIFLAVINRP"/>
</dbReference>
<evidence type="ECO:0000256" key="6">
    <source>
        <dbReference type="ARBA" id="ARBA00023136"/>
    </source>
</evidence>
<evidence type="ECO:0000256" key="2">
    <source>
        <dbReference type="ARBA" id="ARBA00022448"/>
    </source>
</evidence>
<keyword evidence="5 7" id="KW-1133">Transmembrane helix</keyword>
<dbReference type="Gene3D" id="3.30.70.1440">
    <property type="entry name" value="Multidrug efflux transporter AcrB pore domain"/>
    <property type="match status" value="1"/>
</dbReference>
<dbReference type="SUPFAM" id="SSF82693">
    <property type="entry name" value="Multidrug efflux transporter AcrB pore domain, PN1, PN2, PC1 and PC2 subdomains"/>
    <property type="match status" value="2"/>
</dbReference>
<organism evidence="8 9">
    <name type="scientific">Lujinxingia litoralis</name>
    <dbReference type="NCBI Taxonomy" id="2211119"/>
    <lineage>
        <taxon>Bacteria</taxon>
        <taxon>Deltaproteobacteria</taxon>
        <taxon>Bradymonadales</taxon>
        <taxon>Lujinxingiaceae</taxon>
        <taxon>Lujinxingia</taxon>
    </lineage>
</organism>
<dbReference type="Proteomes" id="UP000249169">
    <property type="component" value="Unassembled WGS sequence"/>
</dbReference>